<dbReference type="Pfam" id="PF04149">
    <property type="entry name" value="DUF397"/>
    <property type="match status" value="1"/>
</dbReference>
<reference evidence="2 4" key="1">
    <citation type="journal article" date="2023" name="Microb. Genom.">
        <title>Mesoterricola silvestris gen. nov., sp. nov., Mesoterricola sediminis sp. nov., Geothrix oryzae sp. nov., Geothrix edaphica sp. nov., Geothrix rubra sp. nov., and Geothrix limicola sp. nov., six novel members of Acidobacteriota isolated from soils.</title>
        <authorList>
            <person name="Weisberg A.J."/>
            <person name="Pearce E."/>
            <person name="Kramer C.G."/>
            <person name="Chang J.H."/>
            <person name="Clarke C.R."/>
        </authorList>
    </citation>
    <scope>NUCLEOTIDE SEQUENCE</scope>
    <source>
        <strain evidence="3 4">NB05-1H</strain>
        <strain evidence="2">NRRL_B-16521</strain>
    </source>
</reference>
<accession>A0AAP6BBB6</accession>
<sequence>MIEVVSPFWKSSYTVGEGQCVEVALTAPSGLAVRDSKLTTSPLLTTSRKTWTSFLGQFGDDPQN</sequence>
<proteinExistence type="predicted"/>
<evidence type="ECO:0000313" key="5">
    <source>
        <dbReference type="Proteomes" id="UP001282288"/>
    </source>
</evidence>
<evidence type="ECO:0000313" key="3">
    <source>
        <dbReference type="EMBL" id="MDX3016511.1"/>
    </source>
</evidence>
<comment type="caution">
    <text evidence="2">The sequence shown here is derived from an EMBL/GenBank/DDBJ whole genome shotgun (WGS) entry which is preliminary data.</text>
</comment>
<keyword evidence="4" id="KW-1185">Reference proteome</keyword>
<feature type="domain" description="DUF397" evidence="1">
    <location>
        <begin position="10"/>
        <end position="56"/>
    </location>
</feature>
<evidence type="ECO:0000259" key="1">
    <source>
        <dbReference type="Pfam" id="PF04149"/>
    </source>
</evidence>
<dbReference type="EMBL" id="JARAWP010000001">
    <property type="protein sequence ID" value="MDX3016511.1"/>
    <property type="molecule type" value="Genomic_DNA"/>
</dbReference>
<protein>
    <submittedName>
        <fullName evidence="2">DUF397 domain-containing protein</fullName>
    </submittedName>
</protein>
<dbReference type="Proteomes" id="UP001272987">
    <property type="component" value="Unassembled WGS sequence"/>
</dbReference>
<organism evidence="2 5">
    <name type="scientific">Streptomyces acidiscabies</name>
    <dbReference type="NCBI Taxonomy" id="42234"/>
    <lineage>
        <taxon>Bacteria</taxon>
        <taxon>Bacillati</taxon>
        <taxon>Actinomycetota</taxon>
        <taxon>Actinomycetes</taxon>
        <taxon>Kitasatosporales</taxon>
        <taxon>Streptomycetaceae</taxon>
        <taxon>Streptomyces</taxon>
    </lineage>
</organism>
<dbReference type="InterPro" id="IPR007278">
    <property type="entry name" value="DUF397"/>
</dbReference>
<dbReference type="AlphaFoldDB" id="A0AAP6BBB6"/>
<gene>
    <name evidence="2" type="ORF">PV399_18135</name>
    <name evidence="3" type="ORF">PV666_01240</name>
</gene>
<evidence type="ECO:0000313" key="4">
    <source>
        <dbReference type="Proteomes" id="UP001272987"/>
    </source>
</evidence>
<dbReference type="Proteomes" id="UP001282288">
    <property type="component" value="Unassembled WGS sequence"/>
</dbReference>
<name>A0AAP6BBB6_9ACTN</name>
<dbReference type="RefSeq" id="WP_010351590.1">
    <property type="nucleotide sequence ID" value="NZ_BCML01000033.1"/>
</dbReference>
<dbReference type="EMBL" id="JARAWC010000012">
    <property type="protein sequence ID" value="MDX2961621.1"/>
    <property type="molecule type" value="Genomic_DNA"/>
</dbReference>
<evidence type="ECO:0000313" key="2">
    <source>
        <dbReference type="EMBL" id="MDX2961621.1"/>
    </source>
</evidence>
<dbReference type="GeneID" id="69804429"/>